<evidence type="ECO:0000313" key="3">
    <source>
        <dbReference type="Proteomes" id="UP000694567"/>
    </source>
</evidence>
<protein>
    <submittedName>
        <fullName evidence="2">Uncharacterized protein</fullName>
    </submittedName>
</protein>
<reference evidence="2" key="2">
    <citation type="submission" date="2025-09" db="UniProtKB">
        <authorList>
            <consortium name="Ensembl"/>
        </authorList>
    </citation>
    <scope>IDENTIFICATION</scope>
</reference>
<reference evidence="2" key="1">
    <citation type="submission" date="2025-08" db="UniProtKB">
        <authorList>
            <consortium name="Ensembl"/>
        </authorList>
    </citation>
    <scope>IDENTIFICATION</scope>
</reference>
<dbReference type="AlphaFoldDB" id="A0A8C0ECG4"/>
<keyword evidence="1" id="KW-0472">Membrane</keyword>
<evidence type="ECO:0000256" key="1">
    <source>
        <dbReference type="SAM" id="Phobius"/>
    </source>
</evidence>
<keyword evidence="1" id="KW-0812">Transmembrane</keyword>
<feature type="transmembrane region" description="Helical" evidence="1">
    <location>
        <begin position="14"/>
        <end position="38"/>
    </location>
</feature>
<evidence type="ECO:0000313" key="2">
    <source>
        <dbReference type="Ensembl" id="ENSBOBP00000001150.1"/>
    </source>
</evidence>
<proteinExistence type="predicted"/>
<sequence length="56" mass="6661">MKLRKRLENWRKKVIFIFMVVLYCVLVLYCILLAAVGLRVPSRCRCPFPLHLQVLT</sequence>
<keyword evidence="1" id="KW-1133">Transmembrane helix</keyword>
<organism evidence="2 3">
    <name type="scientific">Bubo bubo</name>
    <name type="common">Eurasian eagle-owl</name>
    <name type="synonym">Strix bubo</name>
    <dbReference type="NCBI Taxonomy" id="30461"/>
    <lineage>
        <taxon>Eukaryota</taxon>
        <taxon>Metazoa</taxon>
        <taxon>Chordata</taxon>
        <taxon>Craniata</taxon>
        <taxon>Vertebrata</taxon>
        <taxon>Euteleostomi</taxon>
        <taxon>Archelosauria</taxon>
        <taxon>Archosauria</taxon>
        <taxon>Dinosauria</taxon>
        <taxon>Saurischia</taxon>
        <taxon>Theropoda</taxon>
        <taxon>Coelurosauria</taxon>
        <taxon>Aves</taxon>
        <taxon>Neognathae</taxon>
        <taxon>Neoaves</taxon>
        <taxon>Telluraves</taxon>
        <taxon>Strigiformes</taxon>
        <taxon>Strigidae</taxon>
        <taxon>Bubo</taxon>
    </lineage>
</organism>
<dbReference type="Ensembl" id="ENSBOBT00000001175.1">
    <property type="protein sequence ID" value="ENSBOBP00000001150.1"/>
    <property type="gene ID" value="ENSBOBG00000000834.1"/>
</dbReference>
<dbReference type="Proteomes" id="UP000694567">
    <property type="component" value="Unplaced"/>
</dbReference>
<name>A0A8C0ECG4_BUBBB</name>
<keyword evidence="3" id="KW-1185">Reference proteome</keyword>
<accession>A0A8C0ECG4</accession>